<keyword evidence="1" id="KW-1133">Transmembrane helix</keyword>
<protein>
    <submittedName>
        <fullName evidence="2">Uncharacterized protein</fullName>
    </submittedName>
</protein>
<feature type="non-terminal residue" evidence="2">
    <location>
        <position position="303"/>
    </location>
</feature>
<name>A0A1A8SLF4_9TELE</name>
<dbReference type="EMBL" id="HAEI01016578">
    <property type="protein sequence ID" value="SBS19047.1"/>
    <property type="molecule type" value="Transcribed_RNA"/>
</dbReference>
<feature type="non-terminal residue" evidence="2">
    <location>
        <position position="1"/>
    </location>
</feature>
<sequence length="303" mass="33323">AAIARVTSKAPITLQVHLGFSLGSAIPLSVIPEAGELAFLINVPVVSPRNIYRLKDVVNVGNWVHDSHVKLHTPPVIAYQDHAPHVRLVPDLSACSLNRGLHFMCPGTPFMHREAFVVCGVDELSDTSRCPVTVTPRSRVMSSKAVIVGDRWLLNTPASEAEVCFEGSVSTKVGLPSATLWVKVPRGATVHVGEVSLYYLDPGEHRSEVESSTFYDNISFAFSPATVDRVKFDGPTVVRVGVVNRVLRELSVDPDLRFRPVSYSWSSADSVVIFILGVNICLIWAMFIYQNRRFSAKLALMRT</sequence>
<proteinExistence type="predicted"/>
<keyword evidence="1" id="KW-0472">Membrane</keyword>
<dbReference type="AlphaFoldDB" id="A0A1A8SLF4"/>
<gene>
    <name evidence="2" type="primary">Nfu_g_1_016283</name>
</gene>
<keyword evidence="1" id="KW-0812">Transmembrane</keyword>
<evidence type="ECO:0000313" key="2">
    <source>
        <dbReference type="EMBL" id="SBS19047.1"/>
    </source>
</evidence>
<reference evidence="2" key="2">
    <citation type="submission" date="2016-06" db="EMBL/GenBank/DDBJ databases">
        <title>The genome of a short-lived fish provides insights into sex chromosome evolution and the genetic control of aging.</title>
        <authorList>
            <person name="Reichwald K."/>
            <person name="Felder M."/>
            <person name="Petzold A."/>
            <person name="Koch P."/>
            <person name="Groth M."/>
            <person name="Platzer M."/>
        </authorList>
    </citation>
    <scope>NUCLEOTIDE SEQUENCE</scope>
    <source>
        <tissue evidence="2">Brain</tissue>
    </source>
</reference>
<evidence type="ECO:0000256" key="1">
    <source>
        <dbReference type="SAM" id="Phobius"/>
    </source>
</evidence>
<feature type="transmembrane region" description="Helical" evidence="1">
    <location>
        <begin position="271"/>
        <end position="289"/>
    </location>
</feature>
<accession>A0A1A8SLF4</accession>
<organism evidence="2">
    <name type="scientific">Nothobranchius rachovii</name>
    <name type="common">bluefin notho</name>
    <dbReference type="NCBI Taxonomy" id="451742"/>
    <lineage>
        <taxon>Eukaryota</taxon>
        <taxon>Metazoa</taxon>
        <taxon>Chordata</taxon>
        <taxon>Craniata</taxon>
        <taxon>Vertebrata</taxon>
        <taxon>Euteleostomi</taxon>
        <taxon>Actinopterygii</taxon>
        <taxon>Neopterygii</taxon>
        <taxon>Teleostei</taxon>
        <taxon>Neoteleostei</taxon>
        <taxon>Acanthomorphata</taxon>
        <taxon>Ovalentaria</taxon>
        <taxon>Atherinomorphae</taxon>
        <taxon>Cyprinodontiformes</taxon>
        <taxon>Nothobranchiidae</taxon>
        <taxon>Nothobranchius</taxon>
    </lineage>
</organism>
<reference evidence="2" key="1">
    <citation type="submission" date="2016-05" db="EMBL/GenBank/DDBJ databases">
        <authorList>
            <person name="Lavstsen T."/>
            <person name="Jespersen J.S."/>
        </authorList>
    </citation>
    <scope>NUCLEOTIDE SEQUENCE</scope>
    <source>
        <tissue evidence="2">Brain</tissue>
    </source>
</reference>